<dbReference type="Pfam" id="PF16468">
    <property type="entry name" value="DUF5049"/>
    <property type="match status" value="1"/>
</dbReference>
<gene>
    <name evidence="1" type="ORF">SAMN02745124_03061</name>
</gene>
<proteinExistence type="predicted"/>
<accession>A0A1M5XH95</accession>
<dbReference type="RefSeq" id="WP_028577491.1">
    <property type="nucleotide sequence ID" value="NZ_FQXS01000020.1"/>
</dbReference>
<dbReference type="InterPro" id="IPR032488">
    <property type="entry name" value="DUF5049"/>
</dbReference>
<evidence type="ECO:0000313" key="2">
    <source>
        <dbReference type="Proteomes" id="UP000184139"/>
    </source>
</evidence>
<dbReference type="STRING" id="1121409.SAMN02745124_03061"/>
<dbReference type="AlphaFoldDB" id="A0A1M5XH95"/>
<sequence>MKILIRSTTLDGEPIPGSGETLQAADCLEIVELMRGQTPFTASRAPRDYMTEVLSGIEGGPTRPLPEDAAAAAAEFLTRLARHGLIEFLPDDKASDPWPERFLEALETVRLSGRTNMLDHPEVTRLTADMGYPEVAEWLADHRREYAAFVLEGTRPLLGKNFGGKEDPAPCADK</sequence>
<keyword evidence="2" id="KW-1185">Reference proteome</keyword>
<evidence type="ECO:0008006" key="3">
    <source>
        <dbReference type="Google" id="ProtNLM"/>
    </source>
</evidence>
<reference evidence="1 2" key="1">
    <citation type="submission" date="2016-11" db="EMBL/GenBank/DDBJ databases">
        <authorList>
            <person name="Jaros S."/>
            <person name="Januszkiewicz K."/>
            <person name="Wedrychowicz H."/>
        </authorList>
    </citation>
    <scope>NUCLEOTIDE SEQUENCE [LARGE SCALE GENOMIC DNA]</scope>
    <source>
        <strain evidence="1 2">DSM 9705</strain>
    </source>
</reference>
<name>A0A1M5XH95_9BACT</name>
<organism evidence="1 2">
    <name type="scientific">Desulfofustis glycolicus DSM 9705</name>
    <dbReference type="NCBI Taxonomy" id="1121409"/>
    <lineage>
        <taxon>Bacteria</taxon>
        <taxon>Pseudomonadati</taxon>
        <taxon>Thermodesulfobacteriota</taxon>
        <taxon>Desulfobulbia</taxon>
        <taxon>Desulfobulbales</taxon>
        <taxon>Desulfocapsaceae</taxon>
        <taxon>Desulfofustis</taxon>
    </lineage>
</organism>
<dbReference type="Proteomes" id="UP000184139">
    <property type="component" value="Unassembled WGS sequence"/>
</dbReference>
<dbReference type="OrthoDB" id="2679385at2"/>
<dbReference type="EMBL" id="FQXS01000020">
    <property type="protein sequence ID" value="SHH99190.1"/>
    <property type="molecule type" value="Genomic_DNA"/>
</dbReference>
<protein>
    <recommendedName>
        <fullName evidence="3">DUF5049 domain-containing protein</fullName>
    </recommendedName>
</protein>
<evidence type="ECO:0000313" key="1">
    <source>
        <dbReference type="EMBL" id="SHH99190.1"/>
    </source>
</evidence>